<dbReference type="Proteomes" id="UP000053732">
    <property type="component" value="Unassembled WGS sequence"/>
</dbReference>
<accession>A0A0G4PDG5</accession>
<reference evidence="1 2" key="1">
    <citation type="journal article" date="2014" name="Nat. Commun.">
        <title>Multiple recent horizontal transfers of a large genomic region in cheese making fungi.</title>
        <authorList>
            <person name="Cheeseman K."/>
            <person name="Ropars J."/>
            <person name="Renault P."/>
            <person name="Dupont J."/>
            <person name="Gouzy J."/>
            <person name="Branca A."/>
            <person name="Abraham A.L."/>
            <person name="Ceppi M."/>
            <person name="Conseiller E."/>
            <person name="Debuchy R."/>
            <person name="Malagnac F."/>
            <person name="Goarin A."/>
            <person name="Silar P."/>
            <person name="Lacoste S."/>
            <person name="Sallet E."/>
            <person name="Bensimon A."/>
            <person name="Giraud T."/>
            <person name="Brygoo Y."/>
        </authorList>
    </citation>
    <scope>NUCLEOTIDE SEQUENCE [LARGE SCALE GENOMIC DNA]</scope>
    <source>
        <strain evidence="2">FM 013</strain>
    </source>
</reference>
<protein>
    <submittedName>
        <fullName evidence="1">Str. FM013</fullName>
    </submittedName>
</protein>
<dbReference type="AlphaFoldDB" id="A0A0G4PDG5"/>
<evidence type="ECO:0000313" key="1">
    <source>
        <dbReference type="EMBL" id="CRL24342.1"/>
    </source>
</evidence>
<organism evidence="1 2">
    <name type="scientific">Penicillium camemberti (strain FM 013)</name>
    <dbReference type="NCBI Taxonomy" id="1429867"/>
    <lineage>
        <taxon>Eukaryota</taxon>
        <taxon>Fungi</taxon>
        <taxon>Dikarya</taxon>
        <taxon>Ascomycota</taxon>
        <taxon>Pezizomycotina</taxon>
        <taxon>Eurotiomycetes</taxon>
        <taxon>Eurotiomycetidae</taxon>
        <taxon>Eurotiales</taxon>
        <taxon>Aspergillaceae</taxon>
        <taxon>Penicillium</taxon>
    </lineage>
</organism>
<sequence>MAIPGLPALRNTILDTVTQSNTLIPLINLAKIACHGVWLTSNHAILMTLIQIYPRNRSPP</sequence>
<name>A0A0G4PDG5_PENC3</name>
<keyword evidence="2" id="KW-1185">Reference proteome</keyword>
<evidence type="ECO:0000313" key="2">
    <source>
        <dbReference type="Proteomes" id="UP000053732"/>
    </source>
</evidence>
<proteinExistence type="predicted"/>
<gene>
    <name evidence="1" type="ORF">PCAMFM013_S011g000336</name>
</gene>
<dbReference type="EMBL" id="HG793144">
    <property type="protein sequence ID" value="CRL24342.1"/>
    <property type="molecule type" value="Genomic_DNA"/>
</dbReference>